<keyword evidence="1" id="KW-0812">Transmembrane</keyword>
<accession>A0ABP9B123</accession>
<comment type="caution">
    <text evidence="2">The sequence shown here is derived from an EMBL/GenBank/DDBJ whole genome shotgun (WGS) entry which is preliminary data.</text>
</comment>
<feature type="transmembrane region" description="Helical" evidence="1">
    <location>
        <begin position="30"/>
        <end position="49"/>
    </location>
</feature>
<sequence>MGPLGVLAALWITAGRSLFGAGGSLVPVFAISFGPALAVLYLLATYYAWQEVKLQRAGVSAGLPLVTALVQVVGWLLAAVFGLLVPDRVDGVTVSAASALLGHDLVGLSAGFGNTAGILTFAFAIAVLLLTLASRRKAKEAARGIDDDVREQLERQESMYDFLD</sequence>
<proteinExistence type="predicted"/>
<evidence type="ECO:0000313" key="3">
    <source>
        <dbReference type="Proteomes" id="UP001500187"/>
    </source>
</evidence>
<evidence type="ECO:0000313" key="2">
    <source>
        <dbReference type="EMBL" id="GAA4788686.1"/>
    </source>
</evidence>
<name>A0ABP9B123_9MICC</name>
<keyword evidence="3" id="KW-1185">Reference proteome</keyword>
<gene>
    <name evidence="2" type="ORF">GCM10023352_03100</name>
</gene>
<protein>
    <submittedName>
        <fullName evidence="2">Uncharacterized protein</fullName>
    </submittedName>
</protein>
<feature type="transmembrane region" description="Helical" evidence="1">
    <location>
        <begin position="61"/>
        <end position="85"/>
    </location>
</feature>
<dbReference type="Proteomes" id="UP001500187">
    <property type="component" value="Unassembled WGS sequence"/>
</dbReference>
<organism evidence="2 3">
    <name type="scientific">Rothia endophytica</name>
    <dbReference type="NCBI Taxonomy" id="1324766"/>
    <lineage>
        <taxon>Bacteria</taxon>
        <taxon>Bacillati</taxon>
        <taxon>Actinomycetota</taxon>
        <taxon>Actinomycetes</taxon>
        <taxon>Micrococcales</taxon>
        <taxon>Micrococcaceae</taxon>
        <taxon>Rothia</taxon>
    </lineage>
</organism>
<feature type="transmembrane region" description="Helical" evidence="1">
    <location>
        <begin position="105"/>
        <end position="133"/>
    </location>
</feature>
<keyword evidence="1" id="KW-1133">Transmembrane helix</keyword>
<keyword evidence="1" id="KW-0472">Membrane</keyword>
<evidence type="ECO:0000256" key="1">
    <source>
        <dbReference type="SAM" id="Phobius"/>
    </source>
</evidence>
<dbReference type="EMBL" id="BAABKP010000001">
    <property type="protein sequence ID" value="GAA4788686.1"/>
    <property type="molecule type" value="Genomic_DNA"/>
</dbReference>
<reference evidence="3" key="1">
    <citation type="journal article" date="2019" name="Int. J. Syst. Evol. Microbiol.">
        <title>The Global Catalogue of Microorganisms (GCM) 10K type strain sequencing project: providing services to taxonomists for standard genome sequencing and annotation.</title>
        <authorList>
            <consortium name="The Broad Institute Genomics Platform"/>
            <consortium name="The Broad Institute Genome Sequencing Center for Infectious Disease"/>
            <person name="Wu L."/>
            <person name="Ma J."/>
        </authorList>
    </citation>
    <scope>NUCLEOTIDE SEQUENCE [LARGE SCALE GENOMIC DNA]</scope>
    <source>
        <strain evidence="3">JCM 18541</strain>
    </source>
</reference>